<comment type="caution">
    <text evidence="1">The sequence shown here is derived from an EMBL/GenBank/DDBJ whole genome shotgun (WGS) entry which is preliminary data.</text>
</comment>
<reference evidence="1 2" key="1">
    <citation type="submission" date="2020-05" db="EMBL/GenBank/DDBJ databases">
        <title>Bremerella alba sp. nov., a novel planctomycete isolated from the surface of the macroalga Fucus spiralis.</title>
        <authorList>
            <person name="Godinho O."/>
            <person name="Botelho R."/>
            <person name="Albuquerque L."/>
            <person name="Wiegand S."/>
            <person name="Da Costa M.S."/>
            <person name="Lobo-Da-Cunha A."/>
            <person name="Jogler C."/>
            <person name="Lage O.M."/>
        </authorList>
    </citation>
    <scope>NUCLEOTIDE SEQUENCE [LARGE SCALE GENOMIC DNA]</scope>
    <source>
        <strain evidence="1 2">FF15</strain>
    </source>
</reference>
<evidence type="ECO:0000313" key="2">
    <source>
        <dbReference type="Proteomes" id="UP000551616"/>
    </source>
</evidence>
<dbReference type="AlphaFoldDB" id="A0A7V8V3M4"/>
<organism evidence="1 2">
    <name type="scientific">Bremerella alba</name>
    <dbReference type="NCBI Taxonomy" id="980252"/>
    <lineage>
        <taxon>Bacteria</taxon>
        <taxon>Pseudomonadati</taxon>
        <taxon>Planctomycetota</taxon>
        <taxon>Planctomycetia</taxon>
        <taxon>Pirellulales</taxon>
        <taxon>Pirellulaceae</taxon>
        <taxon>Bremerella</taxon>
    </lineage>
</organism>
<dbReference type="RefSeq" id="WP_207395556.1">
    <property type="nucleotide sequence ID" value="NZ_JABRWO010000003.1"/>
</dbReference>
<gene>
    <name evidence="1" type="ORF">HOV93_12250</name>
</gene>
<proteinExistence type="predicted"/>
<keyword evidence="2" id="KW-1185">Reference proteome</keyword>
<accession>A0A7V8V3M4</accession>
<dbReference type="Proteomes" id="UP000551616">
    <property type="component" value="Unassembled WGS sequence"/>
</dbReference>
<evidence type="ECO:0000313" key="1">
    <source>
        <dbReference type="EMBL" id="MBA2114069.1"/>
    </source>
</evidence>
<protein>
    <recommendedName>
        <fullName evidence="3">PglZ domain-containing protein</fullName>
    </recommendedName>
</protein>
<name>A0A7V8V3M4_9BACT</name>
<sequence length="787" mass="86638">MSTSQALEDPTLFDAILLSLQNAADYHRDDVVQPAAVLWPDEKREWEQLVPRLRMVLPHFLVFGPYDQTNRSGPAIWLRCVLSGRVSSVSLAEGTVPIIYLPGVSRATIRATEDCPADLKPLAELQYRGVFWSQYNGKDWTINAFLQTNHGGLELKIAKDRATTESIRRALVKLVDVPVADLESKANSGELNSTYFDSLVSDDFVDDLLSWLSDPKGTRDRWETGRWEILCSRCIADFGFDPARDGELIGAELLGRQEKNVWKTAWKRFAVAPSRYAGLAELLRKAKPSPKPGDLLGHLLVESWPQDNDAEEDRLRAALTELSSSSLDDARKSLLELEKQHGTRRKWVWAKVGHSPLAFAIQHLATLSESTEKCLAGATTADMVEVYTKGGWRTDAAMLDALASVTRPPDRDAITVAIVKVYAPWLRDSAELFQQRAKVHPLPNREVPRLADVPKGTCVLFADGLRYDVGQKFKEALETNVGKVDCHHHFSALPSVTPTAKPAVSPVASKITGSEVGEEFRPCVEEGSKPLTIDRFRKLMLDDCFQILKSDEIGDPTGRAWAEFGNLDKTGHQEGSGMAHRIPELISTLVYRVESLLEAGWQEVRIVTDHGWLLLPGGLPKTDLPKYLTATRWRRCAVVKDSSNTELSCFSWFWADQVRIACPPGIDCFMEGAEYSHGGLSLQECVVPQLSIKAGTQPTAGAKFETVKWAGLRVRIKISGPFDGCKADLRDKAADPSTSLAGEKAIGTDGTLSLIVTDESREGSATTLVLLDATGSVIDKSLVTVGG</sequence>
<dbReference type="EMBL" id="JABRWO010000003">
    <property type="protein sequence ID" value="MBA2114069.1"/>
    <property type="molecule type" value="Genomic_DNA"/>
</dbReference>
<dbReference type="NCBIfam" id="NF033450">
    <property type="entry name" value="BREX_PglZ_1_B"/>
    <property type="match status" value="1"/>
</dbReference>
<evidence type="ECO:0008006" key="3">
    <source>
        <dbReference type="Google" id="ProtNLM"/>
    </source>
</evidence>